<dbReference type="InterPro" id="IPR033247">
    <property type="entry name" value="Transketolase_fam"/>
</dbReference>
<feature type="binding site" evidence="12">
    <location>
        <position position="467"/>
    </location>
    <ligand>
        <name>substrate</name>
    </ligand>
</feature>
<dbReference type="InterPro" id="IPR055152">
    <property type="entry name" value="Transketolase-like_C_2"/>
</dbReference>
<feature type="binding site" evidence="12">
    <location>
        <position position="355"/>
    </location>
    <ligand>
        <name>substrate</name>
    </ligand>
</feature>
<dbReference type="SMART" id="SM00861">
    <property type="entry name" value="Transket_pyr"/>
    <property type="match status" value="1"/>
</dbReference>
<dbReference type="PANTHER" id="PTHR43522">
    <property type="entry name" value="TRANSKETOLASE"/>
    <property type="match status" value="1"/>
</dbReference>
<feature type="binding site" evidence="12">
    <location>
        <position position="382"/>
    </location>
    <ligand>
        <name>substrate</name>
    </ligand>
</feature>
<proteinExistence type="inferred from homology"/>
<evidence type="ECO:0000256" key="6">
    <source>
        <dbReference type="ARBA" id="ARBA00022723"/>
    </source>
</evidence>
<dbReference type="CDD" id="cd02012">
    <property type="entry name" value="TPP_TK"/>
    <property type="match status" value="1"/>
</dbReference>
<dbReference type="FunFam" id="3.40.50.970:FF:000003">
    <property type="entry name" value="Transketolase"/>
    <property type="match status" value="1"/>
</dbReference>
<feature type="binding site" evidence="13">
    <location>
        <position position="68"/>
    </location>
    <ligand>
        <name>thiamine diphosphate</name>
        <dbReference type="ChEBI" id="CHEBI:58937"/>
    </ligand>
</feature>
<dbReference type="Gene3D" id="3.40.50.920">
    <property type="match status" value="1"/>
</dbReference>
<evidence type="ECO:0000256" key="15">
    <source>
        <dbReference type="PIRSR" id="PIRSR605478-5"/>
    </source>
</evidence>
<dbReference type="Proteomes" id="UP000325295">
    <property type="component" value="Chromosome"/>
</dbReference>
<evidence type="ECO:0000256" key="11">
    <source>
        <dbReference type="PIRSR" id="PIRSR605478-1"/>
    </source>
</evidence>
<comment type="cofactor">
    <cofactor evidence="14">
        <name>Mg(2+)</name>
        <dbReference type="ChEBI" id="CHEBI:18420"/>
    </cofactor>
    <text evidence="14">Binds 1 Mg(2+) ion per subunit. Can also utilize other divalent metal cations, such as Ca(2+), Mn(2+) and Co(2+).</text>
</comment>
<evidence type="ECO:0000256" key="5">
    <source>
        <dbReference type="ARBA" id="ARBA00022679"/>
    </source>
</evidence>
<reference evidence="17 18" key="1">
    <citation type="submission" date="2019-09" db="EMBL/GenBank/DDBJ databases">
        <title>Complete Genome Sequence of Lactobacillus nenjiangensis SH-Y15, isolated from sauerkraut.</title>
        <authorList>
            <person name="Yang H."/>
        </authorList>
    </citation>
    <scope>NUCLEOTIDE SEQUENCE [LARGE SCALE GENOMIC DNA]</scope>
    <source>
        <strain evidence="17 18">SH-Y15</strain>
    </source>
</reference>
<dbReference type="InterPro" id="IPR049557">
    <property type="entry name" value="Transketolase_CS"/>
</dbReference>
<keyword evidence="18" id="KW-1185">Reference proteome</keyword>
<name>A0A5P1X3Z5_9LACO</name>
<feature type="binding site" evidence="13">
    <location>
        <position position="262"/>
    </location>
    <ligand>
        <name>thiamine diphosphate</name>
        <dbReference type="ChEBI" id="CHEBI:58937"/>
    </ligand>
</feature>
<comment type="subunit">
    <text evidence="2">Homodimer.</text>
</comment>
<feature type="binding site" evidence="13">
    <location>
        <position position="158"/>
    </location>
    <ligand>
        <name>thiamine diphosphate</name>
        <dbReference type="ChEBI" id="CHEBI:58937"/>
    </ligand>
</feature>
<dbReference type="Gene3D" id="3.40.50.970">
    <property type="match status" value="2"/>
</dbReference>
<dbReference type="Pfam" id="PF02779">
    <property type="entry name" value="Transket_pyr"/>
    <property type="match status" value="1"/>
</dbReference>
<evidence type="ECO:0000256" key="2">
    <source>
        <dbReference type="ARBA" id="ARBA00011738"/>
    </source>
</evidence>
<organism evidence="17 18">
    <name type="scientific">Paucilactobacillus nenjiangensis</name>
    <dbReference type="NCBI Taxonomy" id="1296540"/>
    <lineage>
        <taxon>Bacteria</taxon>
        <taxon>Bacillati</taxon>
        <taxon>Bacillota</taxon>
        <taxon>Bacilli</taxon>
        <taxon>Lactobacillales</taxon>
        <taxon>Lactobacillaceae</taxon>
        <taxon>Paucilactobacillus</taxon>
    </lineage>
</organism>
<keyword evidence="5 17" id="KW-0808">Transferase</keyword>
<feature type="binding site" evidence="14">
    <location>
        <position position="157"/>
    </location>
    <ligand>
        <name>Mg(2+)</name>
        <dbReference type="ChEBI" id="CHEBI:18420"/>
    </ligand>
</feature>
<evidence type="ECO:0000256" key="14">
    <source>
        <dbReference type="PIRSR" id="PIRSR605478-4"/>
    </source>
</evidence>
<dbReference type="Pfam" id="PF00456">
    <property type="entry name" value="Transketolase_N"/>
    <property type="match status" value="1"/>
</dbReference>
<feature type="binding site" evidence="13">
    <location>
        <begin position="116"/>
        <end position="118"/>
    </location>
    <ligand>
        <name>thiamine diphosphate</name>
        <dbReference type="ChEBI" id="CHEBI:58937"/>
    </ligand>
</feature>
<dbReference type="InterPro" id="IPR005474">
    <property type="entry name" value="Transketolase_N"/>
</dbReference>
<feature type="domain" description="Transketolase-like pyrimidine-binding" evidence="16">
    <location>
        <begin position="352"/>
        <end position="523"/>
    </location>
</feature>
<dbReference type="NCBIfam" id="TIGR00232">
    <property type="entry name" value="tktlase_bact"/>
    <property type="match status" value="1"/>
</dbReference>
<dbReference type="SUPFAM" id="SSF52922">
    <property type="entry name" value="TK C-terminal domain-like"/>
    <property type="match status" value="1"/>
</dbReference>
<dbReference type="SUPFAM" id="SSF52518">
    <property type="entry name" value="Thiamin diphosphate-binding fold (THDP-binding)"/>
    <property type="match status" value="2"/>
</dbReference>
<dbReference type="FunFam" id="3.40.50.970:FF:000004">
    <property type="entry name" value="Transketolase"/>
    <property type="match status" value="1"/>
</dbReference>
<evidence type="ECO:0000256" key="1">
    <source>
        <dbReference type="ARBA" id="ARBA00007131"/>
    </source>
</evidence>
<feature type="binding site" evidence="12">
    <location>
        <position position="471"/>
    </location>
    <ligand>
        <name>substrate</name>
    </ligand>
</feature>
<evidence type="ECO:0000313" key="18">
    <source>
        <dbReference type="Proteomes" id="UP000325295"/>
    </source>
</evidence>
<dbReference type="CDD" id="cd07033">
    <property type="entry name" value="TPP_PYR_DXS_TK_like"/>
    <property type="match status" value="1"/>
</dbReference>
<keyword evidence="6 14" id="KW-0479">Metal-binding</keyword>
<feature type="binding site" evidence="13">
    <location>
        <position position="187"/>
    </location>
    <ligand>
        <name>thiamine diphosphate</name>
        <dbReference type="ChEBI" id="CHEBI:58937"/>
    </ligand>
</feature>
<evidence type="ECO:0000256" key="12">
    <source>
        <dbReference type="PIRSR" id="PIRSR605478-2"/>
    </source>
</evidence>
<dbReference type="Pfam" id="PF22613">
    <property type="entry name" value="Transketolase_C_1"/>
    <property type="match status" value="1"/>
</dbReference>
<feature type="binding site" evidence="12">
    <location>
        <position position="518"/>
    </location>
    <ligand>
        <name>substrate</name>
    </ligand>
</feature>
<comment type="cofactor">
    <cofactor evidence="13">
        <name>thiamine diphosphate</name>
        <dbReference type="ChEBI" id="CHEBI:58937"/>
    </cofactor>
    <text evidence="13">Binds 1 thiamine pyrophosphate per subunit. During the reaction, the substrate forms a covalent intermediate with the cofactor.</text>
</comment>
<feature type="active site" description="Proton donor" evidence="11">
    <location>
        <position position="409"/>
    </location>
</feature>
<dbReference type="PANTHER" id="PTHR43522:SF2">
    <property type="entry name" value="TRANSKETOLASE 1-RELATED"/>
    <property type="match status" value="1"/>
</dbReference>
<evidence type="ECO:0000259" key="16">
    <source>
        <dbReference type="SMART" id="SM00861"/>
    </source>
</evidence>
<dbReference type="InterPro" id="IPR029061">
    <property type="entry name" value="THDP-binding"/>
</dbReference>
<keyword evidence="7 14" id="KW-0460">Magnesium</keyword>
<evidence type="ECO:0000256" key="7">
    <source>
        <dbReference type="ARBA" id="ARBA00022842"/>
    </source>
</evidence>
<dbReference type="InterPro" id="IPR005475">
    <property type="entry name" value="Transketolase-like_Pyr-bd"/>
</dbReference>
<feature type="binding site" evidence="12">
    <location>
        <position position="459"/>
    </location>
    <ligand>
        <name>substrate</name>
    </ligand>
</feature>
<sequence>MFNNTDQLSVKALRMLSVDQVQAANSGHPGLPLGVAPMAYVLWQNFLNANPKDSKWVNRDRFVLSPGHGSALLYSLLHLAGYDLPLEELKQFRQIDSKTAGHPEYGLTDGVEATTGPLGQGIGMSVGMAMAEKHLAAKYNRQGFPIMDHYTYAICSDGEMMEGISHEAASLAGHYGLDKLIMLYDSNDISLDGPLANSFNEDIKGRFEAYDWNYLRVEDGNDLDQVNAAIEQAKSQHDKPTIIEVKTIIGHGSPLAGTNKIHGAPMKPDQLEELHKYYDWNEPAFSVPSEVYDQFDSKIGARGAEADDAWHKMFAAYQDKYPELSEQFVKDFKGEIDTDFSFLPQYKDGDKKASRASGSEVLQSMAENLDVLWGGSADLFASNKTEINDSDRFSKENPAGRNLWFGVREFGEATILNGIALHGGTRVYGSTFLAFSDYMRSAIRLSALQKLPVIYVFTHDSIAVGEDGPTHEPVEQVVSLQAIPNVEVIRPADANEVKYAWQRAVTATDHPTVLILSRQGLPALPGARTQPDGSSKGGYVISPQTGEKPEAIIMASGSEVQLAIAAQQQLADQGKDVSVVSMPSIVLFSEQSQQYQDSVLPKDVRARVSIEMGSTQAWGRYVGLDGACMGIDTFGLSGNGDEVVKRYGFTTEKVIEKVNSVINR</sequence>
<dbReference type="GO" id="GO:0004802">
    <property type="term" value="F:transketolase activity"/>
    <property type="evidence" value="ECO:0007669"/>
    <property type="project" value="UniProtKB-UniRule"/>
</dbReference>
<dbReference type="GO" id="GO:0005829">
    <property type="term" value="C:cytosol"/>
    <property type="evidence" value="ECO:0007669"/>
    <property type="project" value="TreeGrafter"/>
</dbReference>
<keyword evidence="8 13" id="KW-0786">Thiamine pyrophosphate</keyword>
<accession>A0A5P1X3Z5</accession>
<protein>
    <recommendedName>
        <fullName evidence="4 10">Transketolase</fullName>
        <ecNumber evidence="3 10">2.2.1.1</ecNumber>
    </recommendedName>
</protein>
<dbReference type="KEGG" id="lnn:F0161_04510"/>
<evidence type="ECO:0000256" key="9">
    <source>
        <dbReference type="ARBA" id="ARBA00049473"/>
    </source>
</evidence>
<dbReference type="OrthoDB" id="8732661at2"/>
<comment type="catalytic activity">
    <reaction evidence="9">
        <text>D-sedoheptulose 7-phosphate + D-glyceraldehyde 3-phosphate = aldehydo-D-ribose 5-phosphate + D-xylulose 5-phosphate</text>
        <dbReference type="Rhea" id="RHEA:10508"/>
        <dbReference type="ChEBI" id="CHEBI:57483"/>
        <dbReference type="ChEBI" id="CHEBI:57737"/>
        <dbReference type="ChEBI" id="CHEBI:58273"/>
        <dbReference type="ChEBI" id="CHEBI:59776"/>
        <dbReference type="EC" id="2.2.1.1"/>
    </reaction>
</comment>
<evidence type="ECO:0000313" key="17">
    <source>
        <dbReference type="EMBL" id="QER67191.1"/>
    </source>
</evidence>
<feature type="site" description="Important for catalytic activity" evidence="15">
    <location>
        <position position="262"/>
    </location>
</feature>
<evidence type="ECO:0000256" key="10">
    <source>
        <dbReference type="NCBIfam" id="TIGR00232"/>
    </source>
</evidence>
<feature type="binding site" evidence="12">
    <location>
        <position position="28"/>
    </location>
    <ligand>
        <name>substrate</name>
    </ligand>
</feature>
<dbReference type="InterPro" id="IPR009014">
    <property type="entry name" value="Transketo_C/PFOR_II"/>
</dbReference>
<feature type="binding site" evidence="13">
    <location>
        <position position="435"/>
    </location>
    <ligand>
        <name>thiamine diphosphate</name>
        <dbReference type="ChEBI" id="CHEBI:58937"/>
    </ligand>
</feature>
<feature type="binding site" evidence="12">
    <location>
        <position position="262"/>
    </location>
    <ligand>
        <name>substrate</name>
    </ligand>
</feature>
<gene>
    <name evidence="17" type="primary">tkt</name>
    <name evidence="17" type="ORF">F0161_04510</name>
</gene>
<dbReference type="FunFam" id="3.40.50.920:FF:000003">
    <property type="entry name" value="Transketolase"/>
    <property type="match status" value="1"/>
</dbReference>
<dbReference type="EC" id="2.2.1.1" evidence="3 10"/>
<evidence type="ECO:0000256" key="8">
    <source>
        <dbReference type="ARBA" id="ARBA00023052"/>
    </source>
</evidence>
<feature type="site" description="Important for catalytic activity" evidence="15">
    <location>
        <position position="28"/>
    </location>
</feature>
<dbReference type="PROSITE" id="PS00801">
    <property type="entry name" value="TRANSKETOLASE_1"/>
    <property type="match status" value="1"/>
</dbReference>
<evidence type="ECO:0000256" key="3">
    <source>
        <dbReference type="ARBA" id="ARBA00013152"/>
    </source>
</evidence>
<dbReference type="RefSeq" id="WP_150203846.1">
    <property type="nucleotide sequence ID" value="NZ_CP043939.1"/>
</dbReference>
<evidence type="ECO:0000256" key="13">
    <source>
        <dbReference type="PIRSR" id="PIRSR605478-3"/>
    </source>
</evidence>
<evidence type="ECO:0000256" key="4">
    <source>
        <dbReference type="ARBA" id="ARBA00016662"/>
    </source>
</evidence>
<comment type="similarity">
    <text evidence="1">Belongs to the transketolase family.</text>
</comment>
<dbReference type="InterPro" id="IPR005478">
    <property type="entry name" value="Transketolase_bac-like"/>
</dbReference>
<dbReference type="AlphaFoldDB" id="A0A5P1X3Z5"/>
<dbReference type="GO" id="GO:0046872">
    <property type="term" value="F:metal ion binding"/>
    <property type="evidence" value="ECO:0007669"/>
    <property type="project" value="UniProtKB-KW"/>
</dbReference>
<dbReference type="GO" id="GO:0006098">
    <property type="term" value="P:pentose-phosphate shunt"/>
    <property type="evidence" value="ECO:0007669"/>
    <property type="project" value="TreeGrafter"/>
</dbReference>
<dbReference type="EMBL" id="CP043939">
    <property type="protein sequence ID" value="QER67191.1"/>
    <property type="molecule type" value="Genomic_DNA"/>
</dbReference>
<feature type="binding site" evidence="14">
    <location>
        <position position="189"/>
    </location>
    <ligand>
        <name>Mg(2+)</name>
        <dbReference type="ChEBI" id="CHEBI:18420"/>
    </ligand>
</feature>
<feature type="binding site" evidence="14">
    <location>
        <position position="187"/>
    </location>
    <ligand>
        <name>Mg(2+)</name>
        <dbReference type="ChEBI" id="CHEBI:18420"/>
    </ligand>
</feature>